<dbReference type="PRINTS" id="PR00344">
    <property type="entry name" value="BCTRLSENSOR"/>
</dbReference>
<dbReference type="RefSeq" id="WP_166148352.1">
    <property type="nucleotide sequence ID" value="NZ_JAANYN010000006.1"/>
</dbReference>
<feature type="domain" description="Histidine kinase" evidence="6">
    <location>
        <begin position="154"/>
        <end position="366"/>
    </location>
</feature>
<dbReference type="CDD" id="cd00082">
    <property type="entry name" value="HisKA"/>
    <property type="match status" value="1"/>
</dbReference>
<sequence length="366" mass="41420">MDCHSKNGNIYETTSFNMELFFELSLDLFGVAGFDGYFKRINPALKKVLGYPDEILYGRPINSFVHQEDLEATVETRNYIISDGTPLLNFENRYITHSGDIIWLSWTSVPAKEEGLIYAVAKNITHKKKLEADRNALITKLTQSNEKLKELTFTTSHDLRSPVNNLLSIFSILEESTMEPSEILEFIELMKHSTEGLKNTLDTYVDNLSQKDVLTVLVEQLDINEVMDKVKNSIKSLIEISNTKIVADFSATDQVKFNRAYLESIFLNMFTNSIKYAKPGSHAIILVSTRTSNGSTQLVFEDNGIGFDMKRVGDKVFGFRETFHNNADSKGIGLYLVHNHVTSLGGKIDIESEPNNGTRFIITFRN</sequence>
<dbReference type="InterPro" id="IPR004358">
    <property type="entry name" value="Sig_transdc_His_kin-like_C"/>
</dbReference>
<gene>
    <name evidence="8" type="ORF">G9Q97_15415</name>
</gene>
<dbReference type="InterPro" id="IPR003594">
    <property type="entry name" value="HATPase_dom"/>
</dbReference>
<dbReference type="PANTHER" id="PTHR43304:SF1">
    <property type="entry name" value="PAC DOMAIN-CONTAINING PROTEIN"/>
    <property type="match status" value="1"/>
</dbReference>
<dbReference type="CDD" id="cd00130">
    <property type="entry name" value="PAS"/>
    <property type="match status" value="1"/>
</dbReference>
<dbReference type="Gene3D" id="1.10.287.130">
    <property type="match status" value="1"/>
</dbReference>
<evidence type="ECO:0000259" key="6">
    <source>
        <dbReference type="PROSITE" id="PS50109"/>
    </source>
</evidence>
<evidence type="ECO:0000256" key="4">
    <source>
        <dbReference type="ARBA" id="ARBA00022679"/>
    </source>
</evidence>
<dbReference type="InterPro" id="IPR052162">
    <property type="entry name" value="Sensor_kinase/Photoreceptor"/>
</dbReference>
<reference evidence="8 9" key="1">
    <citation type="submission" date="2020-03" db="EMBL/GenBank/DDBJ databases">
        <title>Cyclobacterium plantarum sp. nov., a marine bacterium isolated from a coastal-marine wetland.</title>
        <authorList>
            <person name="Sanchez-Porro C."/>
            <person name="Ventosa A."/>
            <person name="Amoozegar M."/>
        </authorList>
    </citation>
    <scope>NUCLEOTIDE SEQUENCE [LARGE SCALE GENOMIC DNA]</scope>
    <source>
        <strain evidence="8 9">GBPx2</strain>
    </source>
</reference>
<dbReference type="EC" id="2.7.13.3" evidence="2"/>
<dbReference type="Pfam" id="PF08447">
    <property type="entry name" value="PAS_3"/>
    <property type="match status" value="1"/>
</dbReference>
<comment type="catalytic activity">
    <reaction evidence="1">
        <text>ATP + protein L-histidine = ADP + protein N-phospho-L-histidine.</text>
        <dbReference type="EC" id="2.7.13.3"/>
    </reaction>
</comment>
<keyword evidence="3" id="KW-0597">Phosphoprotein</keyword>
<dbReference type="InterPro" id="IPR003661">
    <property type="entry name" value="HisK_dim/P_dom"/>
</dbReference>
<evidence type="ECO:0000256" key="1">
    <source>
        <dbReference type="ARBA" id="ARBA00000085"/>
    </source>
</evidence>
<dbReference type="PROSITE" id="PS50109">
    <property type="entry name" value="HIS_KIN"/>
    <property type="match status" value="1"/>
</dbReference>
<dbReference type="EMBL" id="JAANYN010000006">
    <property type="protein sequence ID" value="NHE58199.1"/>
    <property type="molecule type" value="Genomic_DNA"/>
</dbReference>
<dbReference type="InterPro" id="IPR000014">
    <property type="entry name" value="PAS"/>
</dbReference>
<dbReference type="SUPFAM" id="SSF55874">
    <property type="entry name" value="ATPase domain of HSP90 chaperone/DNA topoisomerase II/histidine kinase"/>
    <property type="match status" value="1"/>
</dbReference>
<dbReference type="SUPFAM" id="SSF55785">
    <property type="entry name" value="PYP-like sensor domain (PAS domain)"/>
    <property type="match status" value="1"/>
</dbReference>
<name>A0ABX0H8J0_9BACT</name>
<proteinExistence type="predicted"/>
<feature type="domain" description="PAS" evidence="7">
    <location>
        <begin position="35"/>
        <end position="84"/>
    </location>
</feature>
<evidence type="ECO:0000256" key="5">
    <source>
        <dbReference type="ARBA" id="ARBA00022777"/>
    </source>
</evidence>
<protein>
    <recommendedName>
        <fullName evidence="2">histidine kinase</fullName>
        <ecNumber evidence="2">2.7.13.3</ecNumber>
    </recommendedName>
</protein>
<dbReference type="Proteomes" id="UP000649799">
    <property type="component" value="Unassembled WGS sequence"/>
</dbReference>
<dbReference type="Gene3D" id="3.30.450.20">
    <property type="entry name" value="PAS domain"/>
    <property type="match status" value="1"/>
</dbReference>
<dbReference type="Pfam" id="PF02518">
    <property type="entry name" value="HATPase_c"/>
    <property type="match status" value="1"/>
</dbReference>
<evidence type="ECO:0000313" key="8">
    <source>
        <dbReference type="EMBL" id="NHE58199.1"/>
    </source>
</evidence>
<evidence type="ECO:0000256" key="2">
    <source>
        <dbReference type="ARBA" id="ARBA00012438"/>
    </source>
</evidence>
<dbReference type="SMART" id="SM00387">
    <property type="entry name" value="HATPase_c"/>
    <property type="match status" value="1"/>
</dbReference>
<evidence type="ECO:0000256" key="3">
    <source>
        <dbReference type="ARBA" id="ARBA00022553"/>
    </source>
</evidence>
<keyword evidence="9" id="KW-1185">Reference proteome</keyword>
<dbReference type="Gene3D" id="3.30.565.10">
    <property type="entry name" value="Histidine kinase-like ATPase, C-terminal domain"/>
    <property type="match status" value="1"/>
</dbReference>
<dbReference type="SUPFAM" id="SSF47384">
    <property type="entry name" value="Homodimeric domain of signal transducing histidine kinase"/>
    <property type="match status" value="1"/>
</dbReference>
<dbReference type="InterPro" id="IPR036890">
    <property type="entry name" value="HATPase_C_sf"/>
</dbReference>
<dbReference type="PROSITE" id="PS50112">
    <property type="entry name" value="PAS"/>
    <property type="match status" value="1"/>
</dbReference>
<keyword evidence="4" id="KW-0808">Transferase</keyword>
<accession>A0ABX0H8J0</accession>
<dbReference type="InterPro" id="IPR036097">
    <property type="entry name" value="HisK_dim/P_sf"/>
</dbReference>
<keyword evidence="5" id="KW-0418">Kinase</keyword>
<dbReference type="InterPro" id="IPR035965">
    <property type="entry name" value="PAS-like_dom_sf"/>
</dbReference>
<evidence type="ECO:0000313" key="9">
    <source>
        <dbReference type="Proteomes" id="UP000649799"/>
    </source>
</evidence>
<dbReference type="PANTHER" id="PTHR43304">
    <property type="entry name" value="PHYTOCHROME-LIKE PROTEIN CPH1"/>
    <property type="match status" value="1"/>
</dbReference>
<dbReference type="InterPro" id="IPR013655">
    <property type="entry name" value="PAS_fold_3"/>
</dbReference>
<comment type="caution">
    <text evidence="8">The sequence shown here is derived from an EMBL/GenBank/DDBJ whole genome shotgun (WGS) entry which is preliminary data.</text>
</comment>
<dbReference type="NCBIfam" id="TIGR00229">
    <property type="entry name" value="sensory_box"/>
    <property type="match status" value="1"/>
</dbReference>
<dbReference type="InterPro" id="IPR005467">
    <property type="entry name" value="His_kinase_dom"/>
</dbReference>
<evidence type="ECO:0000259" key="7">
    <source>
        <dbReference type="PROSITE" id="PS50112"/>
    </source>
</evidence>
<organism evidence="8 9">
    <name type="scientific">Cyclobacterium plantarum</name>
    <dbReference type="NCBI Taxonomy" id="2716263"/>
    <lineage>
        <taxon>Bacteria</taxon>
        <taxon>Pseudomonadati</taxon>
        <taxon>Bacteroidota</taxon>
        <taxon>Cytophagia</taxon>
        <taxon>Cytophagales</taxon>
        <taxon>Cyclobacteriaceae</taxon>
        <taxon>Cyclobacterium</taxon>
    </lineage>
</organism>